<evidence type="ECO:0000256" key="4">
    <source>
        <dbReference type="ARBA" id="ARBA00023136"/>
    </source>
</evidence>
<keyword evidence="3" id="KW-1133">Transmembrane helix</keyword>
<dbReference type="InterPro" id="IPR032805">
    <property type="entry name" value="Wax_synthase_dom"/>
</dbReference>
<evidence type="ECO:0000313" key="7">
    <source>
        <dbReference type="Proteomes" id="UP000799538"/>
    </source>
</evidence>
<dbReference type="GO" id="GO:0016020">
    <property type="term" value="C:membrane"/>
    <property type="evidence" value="ECO:0007669"/>
    <property type="project" value="UniProtKB-SubCell"/>
</dbReference>
<reference evidence="7" key="1">
    <citation type="journal article" date="2020" name="Stud. Mycol.">
        <title>101 Dothideomycetes genomes: A test case for predicting lifestyles and emergence of pathogens.</title>
        <authorList>
            <person name="Haridas S."/>
            <person name="Albert R."/>
            <person name="Binder M."/>
            <person name="Bloem J."/>
            <person name="LaButti K."/>
            <person name="Salamov A."/>
            <person name="Andreopoulos B."/>
            <person name="Baker S."/>
            <person name="Barry K."/>
            <person name="Bills G."/>
            <person name="Bluhm B."/>
            <person name="Cannon C."/>
            <person name="Castanera R."/>
            <person name="Culley D."/>
            <person name="Daum C."/>
            <person name="Ezra D."/>
            <person name="Gonzalez J."/>
            <person name="Henrissat B."/>
            <person name="Kuo A."/>
            <person name="Liang C."/>
            <person name="Lipzen A."/>
            <person name="Lutzoni F."/>
            <person name="Magnuson J."/>
            <person name="Mondo S."/>
            <person name="Nolan M."/>
            <person name="Ohm R."/>
            <person name="Pangilinan J."/>
            <person name="Park H.-J."/>
            <person name="Ramirez L."/>
            <person name="Alfaro M."/>
            <person name="Sun H."/>
            <person name="Tritt A."/>
            <person name="Yoshinaga Y."/>
            <person name="Zwiers L.-H."/>
            <person name="Turgeon B."/>
            <person name="Goodwin S."/>
            <person name="Spatafora J."/>
            <person name="Crous P."/>
            <person name="Grigoriev I."/>
        </authorList>
    </citation>
    <scope>NUCLEOTIDE SEQUENCE [LARGE SCALE GENOMIC DNA]</scope>
    <source>
        <strain evidence="7">CECT 20119</strain>
    </source>
</reference>
<evidence type="ECO:0000259" key="5">
    <source>
        <dbReference type="Pfam" id="PF13813"/>
    </source>
</evidence>
<name>A0A6A6G1X4_9PEZI</name>
<keyword evidence="4" id="KW-0472">Membrane</keyword>
<comment type="subcellular location">
    <subcellularLocation>
        <location evidence="1">Membrane</location>
        <topology evidence="1">Multi-pass membrane protein</topology>
    </subcellularLocation>
</comment>
<sequence>DFSPSQRPLLRRFLFGPSFTLHDLLLRTVFTILWPVTTFISLDAAHTLMAIFFVCVLRMDEAGDWPSLFGDVRDVTSIRAFWGRFYPRVLAEGGVNLGQVLSRRVLGMQVGGAGEKTVAVGVVFALSGAVHAGVTWKVNGCGWEGDLWFFGMQFVGGMGEMLVGRAWRVWKGEGERRRSVVVLRRGSVPPRKGWGWEDVFGYAWVVAWAFWCVPGWEFGKMECALREW</sequence>
<dbReference type="Proteomes" id="UP000799538">
    <property type="component" value="Unassembled WGS sequence"/>
</dbReference>
<evidence type="ECO:0000313" key="6">
    <source>
        <dbReference type="EMBL" id="KAF2219736.1"/>
    </source>
</evidence>
<organism evidence="6 7">
    <name type="scientific">Elsinoe ampelina</name>
    <dbReference type="NCBI Taxonomy" id="302913"/>
    <lineage>
        <taxon>Eukaryota</taxon>
        <taxon>Fungi</taxon>
        <taxon>Dikarya</taxon>
        <taxon>Ascomycota</taxon>
        <taxon>Pezizomycotina</taxon>
        <taxon>Dothideomycetes</taxon>
        <taxon>Dothideomycetidae</taxon>
        <taxon>Myriangiales</taxon>
        <taxon>Elsinoaceae</taxon>
        <taxon>Elsinoe</taxon>
    </lineage>
</organism>
<accession>A0A6A6G1X4</accession>
<feature type="non-terminal residue" evidence="6">
    <location>
        <position position="1"/>
    </location>
</feature>
<evidence type="ECO:0000256" key="3">
    <source>
        <dbReference type="ARBA" id="ARBA00022989"/>
    </source>
</evidence>
<dbReference type="OrthoDB" id="1077582at2759"/>
<keyword evidence="2" id="KW-0812">Transmembrane</keyword>
<feature type="domain" description="Wax synthase" evidence="5">
    <location>
        <begin position="65"/>
        <end position="150"/>
    </location>
</feature>
<dbReference type="EMBL" id="ML992515">
    <property type="protein sequence ID" value="KAF2219736.1"/>
    <property type="molecule type" value="Genomic_DNA"/>
</dbReference>
<protein>
    <recommendedName>
        <fullName evidence="5">Wax synthase domain-containing protein</fullName>
    </recommendedName>
</protein>
<gene>
    <name evidence="6" type="ORF">BDZ85DRAFT_205628</name>
</gene>
<evidence type="ECO:0000256" key="1">
    <source>
        <dbReference type="ARBA" id="ARBA00004141"/>
    </source>
</evidence>
<proteinExistence type="predicted"/>
<keyword evidence="7" id="KW-1185">Reference proteome</keyword>
<dbReference type="AlphaFoldDB" id="A0A6A6G1X4"/>
<dbReference type="Pfam" id="PF13813">
    <property type="entry name" value="MBOAT_2"/>
    <property type="match status" value="1"/>
</dbReference>
<evidence type="ECO:0000256" key="2">
    <source>
        <dbReference type="ARBA" id="ARBA00022692"/>
    </source>
</evidence>